<reference evidence="5 6" key="1">
    <citation type="submission" date="2024-10" db="EMBL/GenBank/DDBJ databases">
        <title>Updated reference genomes for cyclostephanoid diatoms.</title>
        <authorList>
            <person name="Roberts W.R."/>
            <person name="Alverson A.J."/>
        </authorList>
    </citation>
    <scope>NUCLEOTIDE SEQUENCE [LARGE SCALE GENOMIC DNA]</scope>
    <source>
        <strain evidence="5 6">AJA010-31</strain>
    </source>
</reference>
<feature type="region of interest" description="Disordered" evidence="2">
    <location>
        <begin position="193"/>
        <end position="222"/>
    </location>
</feature>
<dbReference type="InterPro" id="IPR044563">
    <property type="entry name" value="Sgt1-like"/>
</dbReference>
<dbReference type="Gene3D" id="2.60.40.790">
    <property type="match status" value="1"/>
</dbReference>
<dbReference type="SUPFAM" id="SSF48452">
    <property type="entry name" value="TPR-like"/>
    <property type="match status" value="1"/>
</dbReference>
<feature type="domain" description="SGS" evidence="3">
    <location>
        <begin position="340"/>
        <end position="433"/>
    </location>
</feature>
<evidence type="ECO:0000256" key="1">
    <source>
        <dbReference type="ARBA" id="ARBA00008509"/>
    </source>
</evidence>
<sequence>MAAAALSTADSLAIDGLYSSAIDGYTEAICLTDDRASSDTPQSPDATDRLTLRFLALSHRCAAHMALSQHEAAYNDAKEALSLIDMNRYDFAPTGSGSRTGKKLRYEQVAQGHDRAAASIMALNETKAAEMARGYWENALTLAAMGENEELAERYQNCLAVMSSSGIVGKKESDENPIVEEVEKPIVEVVEKTNESNSVVKADSNKPKPVSKSAPSASTTADQTPKYQYYQDATWMKIQIIEPNLTAETCSVSITANFITVSVKKSGSTFTVIHGDLSEAVVPEKCRTLYKEEKVLIKLKKVEEGEWYSLLDDKKKKTAPQPTAGDKGEEKTEETTKPKSMPRPYASHKDWDAIDCDLKAAEEAEKPEGEEALNTLFKQIYANANEDTRRAMVKSMQTLGGTVLSTNWDEVKEADYEKERVAPKGMEWKNYEGDKLKMKEDD</sequence>
<dbReference type="Pfam" id="PF04969">
    <property type="entry name" value="CS"/>
    <property type="match status" value="1"/>
</dbReference>
<comment type="caution">
    <text evidence="5">The sequence shown here is derived from an EMBL/GenBank/DDBJ whole genome shotgun (WGS) entry which is preliminary data.</text>
</comment>
<name>A0ABD3QIJ0_9STRA</name>
<dbReference type="Pfam" id="PF05002">
    <property type="entry name" value="SGS"/>
    <property type="match status" value="1"/>
</dbReference>
<feature type="compositionally biased region" description="Basic and acidic residues" evidence="2">
    <location>
        <begin position="326"/>
        <end position="337"/>
    </location>
</feature>
<evidence type="ECO:0000259" key="3">
    <source>
        <dbReference type="PROSITE" id="PS51048"/>
    </source>
</evidence>
<evidence type="ECO:0000313" key="6">
    <source>
        <dbReference type="Proteomes" id="UP001530400"/>
    </source>
</evidence>
<dbReference type="PANTHER" id="PTHR45862">
    <property type="entry name" value="PROTEIN SGT1 HOMOLOG"/>
    <property type="match status" value="1"/>
</dbReference>
<dbReference type="InterPro" id="IPR011990">
    <property type="entry name" value="TPR-like_helical_dom_sf"/>
</dbReference>
<dbReference type="InterPro" id="IPR007699">
    <property type="entry name" value="SGS_dom"/>
</dbReference>
<accession>A0ABD3QIJ0</accession>
<dbReference type="PROSITE" id="PS51048">
    <property type="entry name" value="SGS"/>
    <property type="match status" value="1"/>
</dbReference>
<dbReference type="AlphaFoldDB" id="A0ABD3QIJ0"/>
<dbReference type="PROSITE" id="PS51203">
    <property type="entry name" value="CS"/>
    <property type="match status" value="1"/>
</dbReference>
<feature type="domain" description="CS" evidence="4">
    <location>
        <begin position="222"/>
        <end position="312"/>
    </location>
</feature>
<dbReference type="Gene3D" id="1.25.40.10">
    <property type="entry name" value="Tetratricopeptide repeat domain"/>
    <property type="match status" value="1"/>
</dbReference>
<feature type="region of interest" description="Disordered" evidence="2">
    <location>
        <begin position="316"/>
        <end position="348"/>
    </location>
</feature>
<keyword evidence="6" id="KW-1185">Reference proteome</keyword>
<feature type="compositionally biased region" description="Low complexity" evidence="2">
    <location>
        <begin position="207"/>
        <end position="221"/>
    </location>
</feature>
<evidence type="ECO:0000313" key="5">
    <source>
        <dbReference type="EMBL" id="KAL3799634.1"/>
    </source>
</evidence>
<evidence type="ECO:0000256" key="2">
    <source>
        <dbReference type="SAM" id="MobiDB-lite"/>
    </source>
</evidence>
<dbReference type="InterPro" id="IPR007052">
    <property type="entry name" value="CS_dom"/>
</dbReference>
<evidence type="ECO:0000259" key="4">
    <source>
        <dbReference type="PROSITE" id="PS51203"/>
    </source>
</evidence>
<dbReference type="Proteomes" id="UP001530400">
    <property type="component" value="Unassembled WGS sequence"/>
</dbReference>
<organism evidence="5 6">
    <name type="scientific">Cyclotella atomus</name>
    <dbReference type="NCBI Taxonomy" id="382360"/>
    <lineage>
        <taxon>Eukaryota</taxon>
        <taxon>Sar</taxon>
        <taxon>Stramenopiles</taxon>
        <taxon>Ochrophyta</taxon>
        <taxon>Bacillariophyta</taxon>
        <taxon>Coscinodiscophyceae</taxon>
        <taxon>Thalassiosirophycidae</taxon>
        <taxon>Stephanodiscales</taxon>
        <taxon>Stephanodiscaceae</taxon>
        <taxon>Cyclotella</taxon>
    </lineage>
</organism>
<dbReference type="EMBL" id="JALLPJ020000180">
    <property type="protein sequence ID" value="KAL3799634.1"/>
    <property type="molecule type" value="Genomic_DNA"/>
</dbReference>
<gene>
    <name evidence="5" type="ORF">ACHAWO_008950</name>
</gene>
<comment type="similarity">
    <text evidence="1">Belongs to the SGT1 family.</text>
</comment>
<proteinExistence type="inferred from homology"/>
<protein>
    <submittedName>
        <fullName evidence="5">Uncharacterized protein</fullName>
    </submittedName>
</protein>
<dbReference type="SUPFAM" id="SSF49764">
    <property type="entry name" value="HSP20-like chaperones"/>
    <property type="match status" value="1"/>
</dbReference>
<dbReference type="InterPro" id="IPR008978">
    <property type="entry name" value="HSP20-like_chaperone"/>
</dbReference>
<dbReference type="CDD" id="cd06463">
    <property type="entry name" value="p23_like"/>
    <property type="match status" value="1"/>
</dbReference>